<keyword evidence="1" id="KW-1133">Transmembrane helix</keyword>
<feature type="transmembrane region" description="Helical" evidence="1">
    <location>
        <begin position="6"/>
        <end position="22"/>
    </location>
</feature>
<evidence type="ECO:0000256" key="1">
    <source>
        <dbReference type="SAM" id="Phobius"/>
    </source>
</evidence>
<evidence type="ECO:0008006" key="3">
    <source>
        <dbReference type="Google" id="ProtNLM"/>
    </source>
</evidence>
<organism evidence="2">
    <name type="scientific">Marseillevirus LCMAC102</name>
    <dbReference type="NCBI Taxonomy" id="2506603"/>
    <lineage>
        <taxon>Viruses</taxon>
        <taxon>Varidnaviria</taxon>
        <taxon>Bamfordvirae</taxon>
        <taxon>Nucleocytoviricota</taxon>
        <taxon>Megaviricetes</taxon>
        <taxon>Pimascovirales</taxon>
        <taxon>Pimascovirales incertae sedis</taxon>
        <taxon>Marseilleviridae</taxon>
    </lineage>
</organism>
<sequence>MKELVFVLITVVLILGFLFIISKKKSEGYGTPLGQLAPYVEQLNECINECDREDPNRRLLATGNWNCGKYCESIITDLAQKGVSPSSPFLRVRNSMTDCEKQCSGFGATHNEKRKCISMCFGRKEVGKWCKELWCPYSVEDDDECMRDCIATNSTNANQVAWTWMAHG</sequence>
<keyword evidence="1" id="KW-0472">Membrane</keyword>
<protein>
    <recommendedName>
        <fullName evidence="3">Transmembrane protein</fullName>
    </recommendedName>
</protein>
<name>A0A481YTK5_9VIRU</name>
<keyword evidence="1" id="KW-0812">Transmembrane</keyword>
<accession>A0A481YTK5</accession>
<reference evidence="2" key="1">
    <citation type="journal article" date="2019" name="MBio">
        <title>Virus Genomes from Deep Sea Sediments Expand the Ocean Megavirome and Support Independent Origins of Viral Gigantism.</title>
        <authorList>
            <person name="Backstrom D."/>
            <person name="Yutin N."/>
            <person name="Jorgensen S.L."/>
            <person name="Dharamshi J."/>
            <person name="Homa F."/>
            <person name="Zaremba-Niedwiedzka K."/>
            <person name="Spang A."/>
            <person name="Wolf Y.I."/>
            <person name="Koonin E.V."/>
            <person name="Ettema T.J."/>
        </authorList>
    </citation>
    <scope>NUCLEOTIDE SEQUENCE</scope>
</reference>
<evidence type="ECO:0000313" key="2">
    <source>
        <dbReference type="EMBL" id="QBK86350.1"/>
    </source>
</evidence>
<gene>
    <name evidence="2" type="ORF">LCMAC102_01450</name>
</gene>
<proteinExistence type="predicted"/>
<dbReference type="EMBL" id="MK500334">
    <property type="protein sequence ID" value="QBK86350.1"/>
    <property type="molecule type" value="Genomic_DNA"/>
</dbReference>